<feature type="transmembrane region" description="Helical" evidence="7">
    <location>
        <begin position="375"/>
        <end position="397"/>
    </location>
</feature>
<dbReference type="GO" id="GO:0016020">
    <property type="term" value="C:membrane"/>
    <property type="evidence" value="ECO:0007669"/>
    <property type="project" value="UniProtKB-SubCell"/>
</dbReference>
<feature type="transmembrane region" description="Helical" evidence="7">
    <location>
        <begin position="350"/>
        <end position="369"/>
    </location>
</feature>
<evidence type="ECO:0000256" key="6">
    <source>
        <dbReference type="ARBA" id="ARBA00023136"/>
    </source>
</evidence>
<evidence type="ECO:0000256" key="5">
    <source>
        <dbReference type="ARBA" id="ARBA00022989"/>
    </source>
</evidence>
<comment type="similarity">
    <text evidence="2">Belongs to the major facilitator superfamily. Sugar transporter (TC 2.A.1.1) family.</text>
</comment>
<keyword evidence="10" id="KW-1185">Reference proteome</keyword>
<keyword evidence="3" id="KW-0813">Transport</keyword>
<gene>
    <name evidence="9" type="primary">naiP_1</name>
    <name evidence="9" type="ORF">LMG6000_03867</name>
</gene>
<dbReference type="PANTHER" id="PTHR23511">
    <property type="entry name" value="SYNAPTIC VESICLE GLYCOPROTEIN 2"/>
    <property type="match status" value="1"/>
</dbReference>
<evidence type="ECO:0000313" key="10">
    <source>
        <dbReference type="Proteomes" id="UP000494183"/>
    </source>
</evidence>
<evidence type="ECO:0000256" key="3">
    <source>
        <dbReference type="ARBA" id="ARBA00022448"/>
    </source>
</evidence>
<evidence type="ECO:0000256" key="4">
    <source>
        <dbReference type="ARBA" id="ARBA00022692"/>
    </source>
</evidence>
<feature type="transmembrane region" description="Helical" evidence="7">
    <location>
        <begin position="438"/>
        <end position="460"/>
    </location>
</feature>
<dbReference type="PROSITE" id="PS50850">
    <property type="entry name" value="MFS"/>
    <property type="match status" value="1"/>
</dbReference>
<dbReference type="Proteomes" id="UP000494183">
    <property type="component" value="Unassembled WGS sequence"/>
</dbReference>
<dbReference type="InterPro" id="IPR005828">
    <property type="entry name" value="MFS_sugar_transport-like"/>
</dbReference>
<sequence>MKSRVPIMRFLIKYGPNRRLQGNRMSMISARIERLPFARFHKHLLLMGGLGYMFDAMDAAVLAFILPVLRTEWGLSSVQIGLLGSSTFIGFFFGALLAGTLGDLIGRRAVMMWALALYCVASLVSAWVDSWPPFFVARVVAGMGTGAESAIIAPYLAEFVARRFRGSFTGALAGFFSFGFVAAALLGYFIVPAHASGWRIVLVITALPVVMLLWWRRALPESPRWLESRGREQEAGVILDRIEADFTRRGHALAEPRPEPAEPARGGGSLRENFALLVTGRQARITFMTWIMWLSITFSYYSFFVWIPGLLVESGMSITKSFSYSLAMYCAQVPGYFSAAWLNEKIGRQATIASYMLLGGASALGLALSHSDGQIMLAGVLMSFFMNGTYAGVYAYTAEVFPTAVRTTGAGLASAIGRVGAIVSPILVGYLYPNFGFLGVFGTTTVTLLLGALVVVLMGVPTRGRSLEEIAAGGVK</sequence>
<keyword evidence="6 7" id="KW-0472">Membrane</keyword>
<evidence type="ECO:0000313" key="9">
    <source>
        <dbReference type="EMBL" id="CAB3934630.1"/>
    </source>
</evidence>
<feature type="transmembrane region" description="Helical" evidence="7">
    <location>
        <begin position="134"/>
        <end position="156"/>
    </location>
</feature>
<name>A0A6S7F405_9BURK</name>
<dbReference type="SUPFAM" id="SSF103473">
    <property type="entry name" value="MFS general substrate transporter"/>
    <property type="match status" value="1"/>
</dbReference>
<evidence type="ECO:0000256" key="2">
    <source>
        <dbReference type="ARBA" id="ARBA00010992"/>
    </source>
</evidence>
<dbReference type="Pfam" id="PF00083">
    <property type="entry name" value="Sugar_tr"/>
    <property type="match status" value="1"/>
</dbReference>
<comment type="subcellular location">
    <subcellularLocation>
        <location evidence="1">Membrane</location>
        <topology evidence="1">Multi-pass membrane protein</topology>
    </subcellularLocation>
</comment>
<keyword evidence="5 7" id="KW-1133">Transmembrane helix</keyword>
<dbReference type="PROSITE" id="PS00217">
    <property type="entry name" value="SUGAR_TRANSPORT_2"/>
    <property type="match status" value="1"/>
</dbReference>
<dbReference type="InterPro" id="IPR036259">
    <property type="entry name" value="MFS_trans_sf"/>
</dbReference>
<dbReference type="AlphaFoldDB" id="A0A6S7F405"/>
<keyword evidence="4 7" id="KW-0812">Transmembrane</keyword>
<feature type="transmembrane region" description="Helical" evidence="7">
    <location>
        <begin position="324"/>
        <end position="343"/>
    </location>
</feature>
<accession>A0A6S7F405</accession>
<organism evidence="9 10">
    <name type="scientific">Achromobacter insolitus</name>
    <dbReference type="NCBI Taxonomy" id="217204"/>
    <lineage>
        <taxon>Bacteria</taxon>
        <taxon>Pseudomonadati</taxon>
        <taxon>Pseudomonadota</taxon>
        <taxon>Betaproteobacteria</taxon>
        <taxon>Burkholderiales</taxon>
        <taxon>Alcaligenaceae</taxon>
        <taxon>Achromobacter</taxon>
    </lineage>
</organism>
<protein>
    <submittedName>
        <fullName evidence="9">Niacin/nicotinamide transporter NaiP</fullName>
    </submittedName>
</protein>
<dbReference type="InterPro" id="IPR020846">
    <property type="entry name" value="MFS_dom"/>
</dbReference>
<feature type="transmembrane region" description="Helical" evidence="7">
    <location>
        <begin position="110"/>
        <end position="128"/>
    </location>
</feature>
<feature type="transmembrane region" description="Helical" evidence="7">
    <location>
        <begin position="168"/>
        <end position="191"/>
    </location>
</feature>
<feature type="transmembrane region" description="Helical" evidence="7">
    <location>
        <begin position="44"/>
        <end position="66"/>
    </location>
</feature>
<evidence type="ECO:0000259" key="8">
    <source>
        <dbReference type="PROSITE" id="PS50850"/>
    </source>
</evidence>
<feature type="transmembrane region" description="Helical" evidence="7">
    <location>
        <begin position="409"/>
        <end position="432"/>
    </location>
</feature>
<feature type="domain" description="Major facilitator superfamily (MFS) profile" evidence="8">
    <location>
        <begin position="44"/>
        <end position="463"/>
    </location>
</feature>
<dbReference type="EMBL" id="CADILH010000006">
    <property type="protein sequence ID" value="CAB3934630.1"/>
    <property type="molecule type" value="Genomic_DNA"/>
</dbReference>
<feature type="transmembrane region" description="Helical" evidence="7">
    <location>
        <begin position="197"/>
        <end position="215"/>
    </location>
</feature>
<feature type="transmembrane region" description="Helical" evidence="7">
    <location>
        <begin position="290"/>
        <end position="312"/>
    </location>
</feature>
<dbReference type="CDD" id="cd17316">
    <property type="entry name" value="MFS_SV2_like"/>
    <property type="match status" value="1"/>
</dbReference>
<dbReference type="PANTHER" id="PTHR23511:SF34">
    <property type="entry name" value="SYNAPTIC VESICLE GLYCOPROTEIN 2"/>
    <property type="match status" value="1"/>
</dbReference>
<evidence type="ECO:0000256" key="7">
    <source>
        <dbReference type="SAM" id="Phobius"/>
    </source>
</evidence>
<dbReference type="Gene3D" id="1.20.1250.20">
    <property type="entry name" value="MFS general substrate transporter like domains"/>
    <property type="match status" value="1"/>
</dbReference>
<feature type="transmembrane region" description="Helical" evidence="7">
    <location>
        <begin position="78"/>
        <end position="98"/>
    </location>
</feature>
<dbReference type="GO" id="GO:0022857">
    <property type="term" value="F:transmembrane transporter activity"/>
    <property type="evidence" value="ECO:0007669"/>
    <property type="project" value="InterPro"/>
</dbReference>
<reference evidence="9 10" key="1">
    <citation type="submission" date="2020-04" db="EMBL/GenBank/DDBJ databases">
        <authorList>
            <person name="De Canck E."/>
        </authorList>
    </citation>
    <scope>NUCLEOTIDE SEQUENCE [LARGE SCALE GENOMIC DNA]</scope>
    <source>
        <strain evidence="9 10">LMG 6000</strain>
    </source>
</reference>
<proteinExistence type="inferred from homology"/>
<evidence type="ECO:0000256" key="1">
    <source>
        <dbReference type="ARBA" id="ARBA00004141"/>
    </source>
</evidence>
<dbReference type="InterPro" id="IPR005829">
    <property type="entry name" value="Sugar_transporter_CS"/>
</dbReference>